<reference evidence="5 6" key="2">
    <citation type="submission" date="2018-11" db="EMBL/GenBank/DDBJ databases">
        <authorList>
            <consortium name="Pathogen Informatics"/>
        </authorList>
    </citation>
    <scope>NUCLEOTIDE SEQUENCE [LARGE SCALE GENOMIC DNA]</scope>
    <source>
        <strain evidence="5 6">Egypt</strain>
    </source>
</reference>
<accession>A0A183AJE8</accession>
<dbReference type="PANTHER" id="PTHR10126">
    <property type="entry name" value="TATA-BOX BINDING PROTEIN"/>
    <property type="match status" value="1"/>
</dbReference>
<keyword evidence="6" id="KW-1185">Reference proteome</keyword>
<dbReference type="GO" id="GO:0006352">
    <property type="term" value="P:DNA-templated transcription initiation"/>
    <property type="evidence" value="ECO:0007669"/>
    <property type="project" value="InterPro"/>
</dbReference>
<dbReference type="Pfam" id="PF00352">
    <property type="entry name" value="TBP"/>
    <property type="match status" value="2"/>
</dbReference>
<dbReference type="AlphaFoldDB" id="A0A183AJE8"/>
<protein>
    <submittedName>
        <fullName evidence="7">Recep_L_domain domain-containing protein</fullName>
    </submittedName>
</protein>
<sequence>MSNEERSEEEKSNLTLLRPVAPDNEATELMYGMRKPLIYNVISTVHLECQIELRKLVLHVRSAEYNPKRFPGAVAKFTNFTIQNMVGLVDLRFPIRLERLVMANEQMTQYEPEIFPGLIYRIIKPRMVLLIFVNGKVVITENSSEPVGGVGYIQKRANRRSDRRCPDGLICGETVDELMPNRINREVEVSEEVTADNGQWKVDDDDYPGKDAVLKAIFSDRCTLCEHAAGRNLDAQLAVAIISLCNLTRPARTFPALNLCPPYSVDRGMLTHPQGQSGGQHQPAGSAEGDKTRGAQKKESKHIPPRSQRCGNGAKLRIPKTPNHLYAMLKATPIRRQHNELDARLARAIFVL</sequence>
<feature type="region of interest" description="Disordered" evidence="4">
    <location>
        <begin position="268"/>
        <end position="318"/>
    </location>
</feature>
<feature type="compositionally biased region" description="Low complexity" evidence="4">
    <location>
        <begin position="272"/>
        <end position="287"/>
    </location>
</feature>
<dbReference type="Proteomes" id="UP000272942">
    <property type="component" value="Unassembled WGS sequence"/>
</dbReference>
<evidence type="ECO:0000256" key="4">
    <source>
        <dbReference type="SAM" id="MobiDB-lite"/>
    </source>
</evidence>
<dbReference type="WBParaSite" id="ECPE_0000709801-mRNA-1">
    <property type="protein sequence ID" value="ECPE_0000709801-mRNA-1"/>
    <property type="gene ID" value="ECPE_0000709801"/>
</dbReference>
<evidence type="ECO:0000256" key="1">
    <source>
        <dbReference type="ARBA" id="ARBA00005560"/>
    </source>
</evidence>
<dbReference type="SUPFAM" id="SSF55945">
    <property type="entry name" value="TATA-box binding protein-like"/>
    <property type="match status" value="2"/>
</dbReference>
<dbReference type="PRINTS" id="PR00686">
    <property type="entry name" value="TIFACTORIID"/>
</dbReference>
<proteinExistence type="inferred from homology"/>
<gene>
    <name evidence="5" type="ORF">ECPE_LOCUS7083</name>
</gene>
<dbReference type="InterPro" id="IPR000814">
    <property type="entry name" value="TBP"/>
</dbReference>
<dbReference type="OrthoDB" id="2127950at2759"/>
<dbReference type="Gene3D" id="3.30.310.10">
    <property type="entry name" value="TATA-Binding Protein"/>
    <property type="match status" value="2"/>
</dbReference>
<reference evidence="7" key="1">
    <citation type="submission" date="2016-06" db="UniProtKB">
        <authorList>
            <consortium name="WormBaseParasite"/>
        </authorList>
    </citation>
    <scope>IDENTIFICATION</scope>
</reference>
<evidence type="ECO:0000313" key="5">
    <source>
        <dbReference type="EMBL" id="VDP80132.1"/>
    </source>
</evidence>
<evidence type="ECO:0000313" key="6">
    <source>
        <dbReference type="Proteomes" id="UP000272942"/>
    </source>
</evidence>
<evidence type="ECO:0000256" key="3">
    <source>
        <dbReference type="ARBA" id="ARBA00023163"/>
    </source>
</evidence>
<dbReference type="EMBL" id="UZAN01044145">
    <property type="protein sequence ID" value="VDP80132.1"/>
    <property type="molecule type" value="Genomic_DNA"/>
</dbReference>
<keyword evidence="3" id="KW-0804">Transcription</keyword>
<keyword evidence="2" id="KW-0238">DNA-binding</keyword>
<dbReference type="GO" id="GO:0003677">
    <property type="term" value="F:DNA binding"/>
    <property type="evidence" value="ECO:0007669"/>
    <property type="project" value="UniProtKB-KW"/>
</dbReference>
<organism evidence="7">
    <name type="scientific">Echinostoma caproni</name>
    <dbReference type="NCBI Taxonomy" id="27848"/>
    <lineage>
        <taxon>Eukaryota</taxon>
        <taxon>Metazoa</taxon>
        <taxon>Spiralia</taxon>
        <taxon>Lophotrochozoa</taxon>
        <taxon>Platyhelminthes</taxon>
        <taxon>Trematoda</taxon>
        <taxon>Digenea</taxon>
        <taxon>Plagiorchiida</taxon>
        <taxon>Echinostomata</taxon>
        <taxon>Echinostomatoidea</taxon>
        <taxon>Echinostomatidae</taxon>
        <taxon>Echinostoma</taxon>
    </lineage>
</organism>
<evidence type="ECO:0000256" key="2">
    <source>
        <dbReference type="ARBA" id="ARBA00023125"/>
    </source>
</evidence>
<evidence type="ECO:0000313" key="7">
    <source>
        <dbReference type="WBParaSite" id="ECPE_0000709801-mRNA-1"/>
    </source>
</evidence>
<comment type="similarity">
    <text evidence="1">Belongs to the TBP family.</text>
</comment>
<name>A0A183AJE8_9TREM</name>
<feature type="compositionally biased region" description="Basic and acidic residues" evidence="4">
    <location>
        <begin position="288"/>
        <end position="302"/>
    </location>
</feature>
<dbReference type="InterPro" id="IPR012295">
    <property type="entry name" value="TBP_dom_sf"/>
</dbReference>